<protein>
    <recommendedName>
        <fullName evidence="3">F-box domain-containing protein</fullName>
    </recommendedName>
</protein>
<evidence type="ECO:0000313" key="1">
    <source>
        <dbReference type="EMBL" id="KAF2797290.1"/>
    </source>
</evidence>
<dbReference type="AlphaFoldDB" id="A0A6A6XL80"/>
<evidence type="ECO:0000313" key="2">
    <source>
        <dbReference type="Proteomes" id="UP000799757"/>
    </source>
</evidence>
<sequence>MSHSKFDISTLPSRIIQVICVHLNGPSVLALRFTNRTLHKKTKKPFAALFASIKISLTPRSVAVLEALSNQKYIATKIEHITIGTEMLNQYMIPMKEMQGNEEVVREYCRQFEAGLEEENEARAVTINALKYSFLRMENLKDVRVEDRPALYPSEHIERSQDYRSFMGSSHIVRLTNLDFRWNGPYAKATHNSNHDPSNPTMAPKVQDTFPQWSRQYTFVVIFIVLRDLRIIGRNLALDMKLGGYEKLVGDEIAAFSEPFDLTKRMVADALKNHARVLEFRDIDTNMGWVQGLLLQMDRNNAG</sequence>
<reference evidence="1" key="1">
    <citation type="journal article" date="2020" name="Stud. Mycol.">
        <title>101 Dothideomycetes genomes: a test case for predicting lifestyles and emergence of pathogens.</title>
        <authorList>
            <person name="Haridas S."/>
            <person name="Albert R."/>
            <person name="Binder M."/>
            <person name="Bloem J."/>
            <person name="Labutti K."/>
            <person name="Salamov A."/>
            <person name="Andreopoulos B."/>
            <person name="Baker S."/>
            <person name="Barry K."/>
            <person name="Bills G."/>
            <person name="Bluhm B."/>
            <person name="Cannon C."/>
            <person name="Castanera R."/>
            <person name="Culley D."/>
            <person name="Daum C."/>
            <person name="Ezra D."/>
            <person name="Gonzalez J."/>
            <person name="Henrissat B."/>
            <person name="Kuo A."/>
            <person name="Liang C."/>
            <person name="Lipzen A."/>
            <person name="Lutzoni F."/>
            <person name="Magnuson J."/>
            <person name="Mondo S."/>
            <person name="Nolan M."/>
            <person name="Ohm R."/>
            <person name="Pangilinan J."/>
            <person name="Park H.-J."/>
            <person name="Ramirez L."/>
            <person name="Alfaro M."/>
            <person name="Sun H."/>
            <person name="Tritt A."/>
            <person name="Yoshinaga Y."/>
            <person name="Zwiers L.-H."/>
            <person name="Turgeon B."/>
            <person name="Goodwin S."/>
            <person name="Spatafora J."/>
            <person name="Crous P."/>
            <person name="Grigoriev I."/>
        </authorList>
    </citation>
    <scope>NUCLEOTIDE SEQUENCE</scope>
    <source>
        <strain evidence="1">CBS 109.77</strain>
    </source>
</reference>
<proteinExistence type="predicted"/>
<accession>A0A6A6XL80</accession>
<name>A0A6A6XL80_9PLEO</name>
<dbReference type="EMBL" id="MU001810">
    <property type="protein sequence ID" value="KAF2797290.1"/>
    <property type="molecule type" value="Genomic_DNA"/>
</dbReference>
<keyword evidence="2" id="KW-1185">Reference proteome</keyword>
<evidence type="ECO:0008006" key="3">
    <source>
        <dbReference type="Google" id="ProtNLM"/>
    </source>
</evidence>
<dbReference type="OrthoDB" id="5279008at2759"/>
<dbReference type="Proteomes" id="UP000799757">
    <property type="component" value="Unassembled WGS sequence"/>
</dbReference>
<organism evidence="1 2">
    <name type="scientific">Melanomma pulvis-pyrius CBS 109.77</name>
    <dbReference type="NCBI Taxonomy" id="1314802"/>
    <lineage>
        <taxon>Eukaryota</taxon>
        <taxon>Fungi</taxon>
        <taxon>Dikarya</taxon>
        <taxon>Ascomycota</taxon>
        <taxon>Pezizomycotina</taxon>
        <taxon>Dothideomycetes</taxon>
        <taxon>Pleosporomycetidae</taxon>
        <taxon>Pleosporales</taxon>
        <taxon>Melanommataceae</taxon>
        <taxon>Melanomma</taxon>
    </lineage>
</organism>
<gene>
    <name evidence="1" type="ORF">K505DRAFT_334464</name>
</gene>